<name>A0A6A5Y501_9PLEO</name>
<evidence type="ECO:0000313" key="2">
    <source>
        <dbReference type="EMBL" id="KAF2019604.1"/>
    </source>
</evidence>
<dbReference type="GeneID" id="54278315"/>
<feature type="transmembrane region" description="Helical" evidence="1">
    <location>
        <begin position="21"/>
        <end position="41"/>
    </location>
</feature>
<keyword evidence="1" id="KW-0472">Membrane</keyword>
<keyword evidence="1" id="KW-0812">Transmembrane</keyword>
<feature type="transmembrane region" description="Helical" evidence="1">
    <location>
        <begin position="53"/>
        <end position="77"/>
    </location>
</feature>
<dbReference type="AlphaFoldDB" id="A0A6A5Y501"/>
<sequence>MLVRQSRKRAVSPHAVQQCAADVQMCIFAAVLFLARCVSLSRGCDWRGLMGVGVLALGWLVLRFRLGIVVFALVGVVGECKGAQRAGGG</sequence>
<organism evidence="2 3">
    <name type="scientific">Aaosphaeria arxii CBS 175.79</name>
    <dbReference type="NCBI Taxonomy" id="1450172"/>
    <lineage>
        <taxon>Eukaryota</taxon>
        <taxon>Fungi</taxon>
        <taxon>Dikarya</taxon>
        <taxon>Ascomycota</taxon>
        <taxon>Pezizomycotina</taxon>
        <taxon>Dothideomycetes</taxon>
        <taxon>Pleosporomycetidae</taxon>
        <taxon>Pleosporales</taxon>
        <taxon>Pleosporales incertae sedis</taxon>
        <taxon>Aaosphaeria</taxon>
    </lineage>
</organism>
<gene>
    <name evidence="2" type="ORF">BU24DRAFT_123385</name>
</gene>
<dbReference type="EMBL" id="ML978067">
    <property type="protein sequence ID" value="KAF2019604.1"/>
    <property type="molecule type" value="Genomic_DNA"/>
</dbReference>
<accession>A0A6A5Y501</accession>
<evidence type="ECO:0000256" key="1">
    <source>
        <dbReference type="SAM" id="Phobius"/>
    </source>
</evidence>
<evidence type="ECO:0000313" key="3">
    <source>
        <dbReference type="Proteomes" id="UP000799778"/>
    </source>
</evidence>
<reference evidence="2" key="1">
    <citation type="journal article" date="2020" name="Stud. Mycol.">
        <title>101 Dothideomycetes genomes: a test case for predicting lifestyles and emergence of pathogens.</title>
        <authorList>
            <person name="Haridas S."/>
            <person name="Albert R."/>
            <person name="Binder M."/>
            <person name="Bloem J."/>
            <person name="Labutti K."/>
            <person name="Salamov A."/>
            <person name="Andreopoulos B."/>
            <person name="Baker S."/>
            <person name="Barry K."/>
            <person name="Bills G."/>
            <person name="Bluhm B."/>
            <person name="Cannon C."/>
            <person name="Castanera R."/>
            <person name="Culley D."/>
            <person name="Daum C."/>
            <person name="Ezra D."/>
            <person name="Gonzalez J."/>
            <person name="Henrissat B."/>
            <person name="Kuo A."/>
            <person name="Liang C."/>
            <person name="Lipzen A."/>
            <person name="Lutzoni F."/>
            <person name="Magnuson J."/>
            <person name="Mondo S."/>
            <person name="Nolan M."/>
            <person name="Ohm R."/>
            <person name="Pangilinan J."/>
            <person name="Park H.-J."/>
            <person name="Ramirez L."/>
            <person name="Alfaro M."/>
            <person name="Sun H."/>
            <person name="Tritt A."/>
            <person name="Yoshinaga Y."/>
            <person name="Zwiers L.-H."/>
            <person name="Turgeon B."/>
            <person name="Goodwin S."/>
            <person name="Spatafora J."/>
            <person name="Crous P."/>
            <person name="Grigoriev I."/>
        </authorList>
    </citation>
    <scope>NUCLEOTIDE SEQUENCE</scope>
    <source>
        <strain evidence="2">CBS 175.79</strain>
    </source>
</reference>
<proteinExistence type="predicted"/>
<protein>
    <submittedName>
        <fullName evidence="2">Uncharacterized protein</fullName>
    </submittedName>
</protein>
<dbReference type="Proteomes" id="UP000799778">
    <property type="component" value="Unassembled WGS sequence"/>
</dbReference>
<keyword evidence="3" id="KW-1185">Reference proteome</keyword>
<keyword evidence="1" id="KW-1133">Transmembrane helix</keyword>
<dbReference type="RefSeq" id="XP_033387943.1">
    <property type="nucleotide sequence ID" value="XM_033520918.1"/>
</dbReference>